<gene>
    <name evidence="2" type="ORF">CAUJ_LOCUS15986</name>
</gene>
<keyword evidence="1" id="KW-0472">Membrane</keyword>
<dbReference type="Proteomes" id="UP000835052">
    <property type="component" value="Unassembled WGS sequence"/>
</dbReference>
<accession>A0A8S1HX85</accession>
<dbReference type="AlphaFoldDB" id="A0A8S1HX85"/>
<evidence type="ECO:0008006" key="4">
    <source>
        <dbReference type="Google" id="ProtNLM"/>
    </source>
</evidence>
<name>A0A8S1HX85_9PELO</name>
<protein>
    <recommendedName>
        <fullName evidence="4">G-protein coupled receptors family 1 profile domain-containing protein</fullName>
    </recommendedName>
</protein>
<keyword evidence="3" id="KW-1185">Reference proteome</keyword>
<reference evidence="2" key="1">
    <citation type="submission" date="2020-10" db="EMBL/GenBank/DDBJ databases">
        <authorList>
            <person name="Kikuchi T."/>
        </authorList>
    </citation>
    <scope>NUCLEOTIDE SEQUENCE</scope>
    <source>
        <strain evidence="2">NKZ352</strain>
    </source>
</reference>
<feature type="transmembrane region" description="Helical" evidence="1">
    <location>
        <begin position="36"/>
        <end position="56"/>
    </location>
</feature>
<evidence type="ECO:0000313" key="2">
    <source>
        <dbReference type="EMBL" id="CAD6200087.1"/>
    </source>
</evidence>
<evidence type="ECO:0000313" key="3">
    <source>
        <dbReference type="Proteomes" id="UP000835052"/>
    </source>
</evidence>
<feature type="transmembrane region" description="Helical" evidence="1">
    <location>
        <begin position="76"/>
        <end position="100"/>
    </location>
</feature>
<dbReference type="InterPro" id="IPR018817">
    <property type="entry name" value="7TM_GPCR_serpentine_rcpt_Srz"/>
</dbReference>
<feature type="transmembrane region" description="Helical" evidence="1">
    <location>
        <begin position="156"/>
        <end position="175"/>
    </location>
</feature>
<feature type="transmembrane region" description="Helical" evidence="1">
    <location>
        <begin position="121"/>
        <end position="144"/>
    </location>
</feature>
<keyword evidence="1" id="KW-0812">Transmembrane</keyword>
<dbReference type="Pfam" id="PF10325">
    <property type="entry name" value="7TM_GPCR_Srz"/>
    <property type="match status" value="1"/>
</dbReference>
<dbReference type="Gene3D" id="1.20.1070.10">
    <property type="entry name" value="Rhodopsin 7-helix transmembrane proteins"/>
    <property type="match status" value="1"/>
</dbReference>
<feature type="transmembrane region" description="Helical" evidence="1">
    <location>
        <begin position="6"/>
        <end position="24"/>
    </location>
</feature>
<comment type="caution">
    <text evidence="2">The sequence shown here is derived from an EMBL/GenBank/DDBJ whole genome shotgun (WGS) entry which is preliminary data.</text>
</comment>
<proteinExistence type="predicted"/>
<sequence>MIPLNVNILLTVLTIQRYLIVCCPPRYHEYLRGNNLKYCVWAAWLYCFFHLAFLFYCCDYTPLSPLIRCQHTRDALIVHGFAVVDKLLAALSIVLYYLIYRKVYVLAAMVSSKHYRPEKRVMKQALPFTIAKMLLLVLVLPPWLLNSTFRQVPIIYTFYALDYFLIPTVIPLSLLSSLYQQYKSKPVVSQPASQISRSKANLQ</sequence>
<organism evidence="2 3">
    <name type="scientific">Caenorhabditis auriculariae</name>
    <dbReference type="NCBI Taxonomy" id="2777116"/>
    <lineage>
        <taxon>Eukaryota</taxon>
        <taxon>Metazoa</taxon>
        <taxon>Ecdysozoa</taxon>
        <taxon>Nematoda</taxon>
        <taxon>Chromadorea</taxon>
        <taxon>Rhabditida</taxon>
        <taxon>Rhabditina</taxon>
        <taxon>Rhabditomorpha</taxon>
        <taxon>Rhabditoidea</taxon>
        <taxon>Rhabditidae</taxon>
        <taxon>Peloderinae</taxon>
        <taxon>Caenorhabditis</taxon>
    </lineage>
</organism>
<keyword evidence="1" id="KW-1133">Transmembrane helix</keyword>
<dbReference type="EMBL" id="CAJGYM010000235">
    <property type="protein sequence ID" value="CAD6200087.1"/>
    <property type="molecule type" value="Genomic_DNA"/>
</dbReference>
<dbReference type="SUPFAM" id="SSF81321">
    <property type="entry name" value="Family A G protein-coupled receptor-like"/>
    <property type="match status" value="1"/>
</dbReference>
<evidence type="ECO:0000256" key="1">
    <source>
        <dbReference type="SAM" id="Phobius"/>
    </source>
</evidence>